<proteinExistence type="predicted"/>
<dbReference type="Proteomes" id="UP001152531">
    <property type="component" value="Unassembled WGS sequence"/>
</dbReference>
<protein>
    <submittedName>
        <fullName evidence="1">Uncharacterized protein</fullName>
    </submittedName>
</protein>
<keyword evidence="2" id="KW-1185">Reference proteome</keyword>
<name>A0ACA9Y6S5_9ASCO</name>
<comment type="caution">
    <text evidence="1">The sequence shown here is derived from an EMBL/GenBank/DDBJ whole genome shotgun (WGS) entry which is preliminary data.</text>
</comment>
<dbReference type="EMBL" id="CALSDN010000004">
    <property type="protein sequence ID" value="CAH6720606.1"/>
    <property type="molecule type" value="Genomic_DNA"/>
</dbReference>
<sequence>MALGRFKHLDDSASSSRSVSRSRTPLPESEENGQLDYNFANLEELLATRLEAYENMIDNQDKKQTVVNELNKQRITSTSTISEIIKSLGLSRSEVSSNSRELLLAQLYKLIITKPLVVYNEESGDYIDEGHVSDLIFILMKNESASAYEFSLLFRCVVSLIVSDIEEFGSLIDGEFLSFLKDLLIKPSNNIVTNENKSYVITGYVSMLLILHNGNGGFGIDDIVNWLFELSEGFCLSSLSSIKGFKAGDREYSTFFDDLSEQRIVNDITSKQNTDTLVGVSGLHGVGCLLTLLPRNDYLNDLIQDLMPKLIELLDEDNVEISKACGRLIGICYESYTYNNDEDEDEDEEFNYNAPYYEQEQLINTLNTLANLSSKKLKKNEKKDTHSIFRDVLNTVKNFSKLETRLEIYKKSPRGMELLNTMLDSNYLKLSRTRSIQINSWFLYLRLIHLKWCFGFGVHNQLVANESIREILKEPPTDYQVKYGDEDEVIIDKEYSTEKHEFDDKKRTTMVRKARVEKLTNNMEELDL</sequence>
<evidence type="ECO:0000313" key="1">
    <source>
        <dbReference type="EMBL" id="CAH6720606.1"/>
    </source>
</evidence>
<gene>
    <name evidence="1" type="ORF">CLIB1444_04S03862</name>
</gene>
<reference evidence="1" key="1">
    <citation type="submission" date="2022-06" db="EMBL/GenBank/DDBJ databases">
        <authorList>
            <person name="Legras J.-L."/>
            <person name="Devillers H."/>
            <person name="Grondin C."/>
        </authorList>
    </citation>
    <scope>NUCLEOTIDE SEQUENCE</scope>
    <source>
        <strain evidence="1">CLIB 1444</strain>
    </source>
</reference>
<accession>A0ACA9Y6S5</accession>
<evidence type="ECO:0000313" key="2">
    <source>
        <dbReference type="Proteomes" id="UP001152531"/>
    </source>
</evidence>
<organism evidence="1 2">
    <name type="scientific">[Candida] jaroonii</name>
    <dbReference type="NCBI Taxonomy" id="467808"/>
    <lineage>
        <taxon>Eukaryota</taxon>
        <taxon>Fungi</taxon>
        <taxon>Dikarya</taxon>
        <taxon>Ascomycota</taxon>
        <taxon>Saccharomycotina</taxon>
        <taxon>Pichiomycetes</taxon>
        <taxon>Debaryomycetaceae</taxon>
        <taxon>Yamadazyma</taxon>
    </lineage>
</organism>